<dbReference type="Pfam" id="PF06620">
    <property type="entry name" value="DUF1150"/>
    <property type="match status" value="1"/>
</dbReference>
<sequence length="73" mass="8118">MQTPYPFVPDGKIAYIRQIDVANLPQDIRAQVPSGAEVWGVHNHEGECLALTQDRSTAFFVARENDLEPVSAH</sequence>
<keyword evidence="2" id="KW-1185">Reference proteome</keyword>
<dbReference type="RefSeq" id="WP_107755128.1">
    <property type="nucleotide sequence ID" value="NZ_QBKF01000021.1"/>
</dbReference>
<name>A0A2T7UJR8_9RHOB</name>
<dbReference type="AlphaFoldDB" id="A0A2T7UJR8"/>
<evidence type="ECO:0000313" key="2">
    <source>
        <dbReference type="Proteomes" id="UP000244810"/>
    </source>
</evidence>
<accession>A0A2T7UJR8</accession>
<evidence type="ECO:0000313" key="1">
    <source>
        <dbReference type="EMBL" id="PVE44932.1"/>
    </source>
</evidence>
<dbReference type="Proteomes" id="UP000244810">
    <property type="component" value="Unassembled WGS sequence"/>
</dbReference>
<dbReference type="OrthoDB" id="7205167at2"/>
<reference evidence="1 2" key="1">
    <citation type="journal article" date="2011" name="Syst. Appl. Microbiol.">
        <title>Defluviimonas denitrificans gen. nov., sp. nov., and Pararhodobacter aggregans gen. nov., sp. nov., non-phototrophic Rhodobacteraceae from the biofilter of a marine aquaculture.</title>
        <authorList>
            <person name="Foesel B.U."/>
            <person name="Drake H.L."/>
            <person name="Schramm A."/>
        </authorList>
    </citation>
    <scope>NUCLEOTIDE SEQUENCE [LARGE SCALE GENOMIC DNA]</scope>
    <source>
        <strain evidence="1 2">D1-19</strain>
    </source>
</reference>
<dbReference type="InterPro" id="IPR009531">
    <property type="entry name" value="DUF1150"/>
</dbReference>
<comment type="caution">
    <text evidence="1">The sequence shown here is derived from an EMBL/GenBank/DDBJ whole genome shotgun (WGS) entry which is preliminary data.</text>
</comment>
<proteinExistence type="predicted"/>
<dbReference type="EMBL" id="QDDR01000020">
    <property type="protein sequence ID" value="PVE44932.1"/>
    <property type="molecule type" value="Genomic_DNA"/>
</dbReference>
<gene>
    <name evidence="1" type="ORF">DDE23_23930</name>
</gene>
<protein>
    <submittedName>
        <fullName evidence="1">DUF1150 domain-containing protein</fullName>
    </submittedName>
</protein>
<organism evidence="1 2">
    <name type="scientific">Pararhodobacter aggregans</name>
    <dbReference type="NCBI Taxonomy" id="404875"/>
    <lineage>
        <taxon>Bacteria</taxon>
        <taxon>Pseudomonadati</taxon>
        <taxon>Pseudomonadota</taxon>
        <taxon>Alphaproteobacteria</taxon>
        <taxon>Rhodobacterales</taxon>
        <taxon>Paracoccaceae</taxon>
        <taxon>Pararhodobacter</taxon>
    </lineage>
</organism>